<proteinExistence type="predicted"/>
<gene>
    <name evidence="1" type="ORF">H2136_08190</name>
</gene>
<comment type="caution">
    <text evidence="1">The sequence shown here is derived from an EMBL/GenBank/DDBJ whole genome shotgun (WGS) entry which is preliminary data.</text>
</comment>
<organism evidence="1">
    <name type="scientific">Aeromonas hydrophila</name>
    <dbReference type="NCBI Taxonomy" id="644"/>
    <lineage>
        <taxon>Bacteria</taxon>
        <taxon>Pseudomonadati</taxon>
        <taxon>Pseudomonadota</taxon>
        <taxon>Gammaproteobacteria</taxon>
        <taxon>Aeromonadales</taxon>
        <taxon>Aeromonadaceae</taxon>
        <taxon>Aeromonas</taxon>
    </lineage>
</organism>
<name>A0A926FHI0_AERHY</name>
<dbReference type="Pfam" id="PF16184">
    <property type="entry name" value="Cadherin_3"/>
    <property type="match status" value="1"/>
</dbReference>
<dbReference type="AlphaFoldDB" id="A0A926FHI0"/>
<sequence>MKWSDFKASDADTPATQLSIRITSLPADGLLQYKDAAGKWQTVTQAQVNNGLAFSKGDIDAGKLQFLPDLHESSRLRVTMVAPWQQVWRLCHLRLPG</sequence>
<protein>
    <submittedName>
        <fullName evidence="1">Uncharacterized protein</fullName>
    </submittedName>
</protein>
<accession>A0A926FHI0</accession>
<evidence type="ECO:0000313" key="1">
    <source>
        <dbReference type="EMBL" id="MBC8673961.1"/>
    </source>
</evidence>
<reference evidence="1" key="1">
    <citation type="submission" date="2020-07" db="EMBL/GenBank/DDBJ databases">
        <title>Carbapenem Resistant Aeromonas hydrophila Carrying blacphA7 Isolated from Two Solid Organ Transplant Patients.</title>
        <authorList>
            <person name="Hilt E."/>
            <person name="Fitzwater S.P."/>
            <person name="Ward K."/>
            <person name="De St Maurice A."/>
            <person name="Chandrasekaran S."/>
            <person name="Garner O.B."/>
            <person name="Yang S."/>
        </authorList>
    </citation>
    <scope>NUCLEOTIDE SEQUENCE</scope>
    <source>
        <strain evidence="1">B-1</strain>
    </source>
</reference>
<dbReference type="EMBL" id="JACLAN010000003">
    <property type="protein sequence ID" value="MBC8673961.1"/>
    <property type="molecule type" value="Genomic_DNA"/>
</dbReference>